<keyword evidence="2" id="KW-1185">Reference proteome</keyword>
<reference evidence="2" key="1">
    <citation type="submission" date="2014-03" db="EMBL/GenBank/DDBJ databases">
        <authorList>
            <person name="Aksoy S."/>
            <person name="Warren W."/>
            <person name="Wilson R.K."/>
        </authorList>
    </citation>
    <scope>NUCLEOTIDE SEQUENCE [LARGE SCALE GENOMIC DNA]</scope>
    <source>
        <strain evidence="2">IAEA</strain>
    </source>
</reference>
<evidence type="ECO:0000313" key="2">
    <source>
        <dbReference type="Proteomes" id="UP000092445"/>
    </source>
</evidence>
<dbReference type="Proteomes" id="UP000092445">
    <property type="component" value="Unassembled WGS sequence"/>
</dbReference>
<protein>
    <submittedName>
        <fullName evidence="1">Uncharacterized protein</fullName>
    </submittedName>
</protein>
<dbReference type="AlphaFoldDB" id="A0A1A9ZCC9"/>
<dbReference type="EnsemblMetazoa" id="GPAI010400-RA">
    <property type="protein sequence ID" value="GPAI010400-PA"/>
    <property type="gene ID" value="GPAI010400"/>
</dbReference>
<name>A0A1A9ZCC9_GLOPL</name>
<reference evidence="1" key="2">
    <citation type="submission" date="2020-05" db="UniProtKB">
        <authorList>
            <consortium name="EnsemblMetazoa"/>
        </authorList>
    </citation>
    <scope>IDENTIFICATION</scope>
    <source>
        <strain evidence="1">IAEA</strain>
    </source>
</reference>
<sequence length="122" mass="13361">MATTTTTTITLRRKTKAAKQVEINAEEDEKRNTFIRTRRVYGPISSFSSGAKAHREYFTKKKLNWEKGRATLPATSGFNAGALNPFEAVCLSSVSMGNGVIFNLGRLLYTNSLADCSSGEGF</sequence>
<dbReference type="VEuPathDB" id="VectorBase:GPAI010400"/>
<evidence type="ECO:0000313" key="1">
    <source>
        <dbReference type="EnsemblMetazoa" id="GPAI010400-PA"/>
    </source>
</evidence>
<organism evidence="1 2">
    <name type="scientific">Glossina pallidipes</name>
    <name type="common">Tsetse fly</name>
    <dbReference type="NCBI Taxonomy" id="7398"/>
    <lineage>
        <taxon>Eukaryota</taxon>
        <taxon>Metazoa</taxon>
        <taxon>Ecdysozoa</taxon>
        <taxon>Arthropoda</taxon>
        <taxon>Hexapoda</taxon>
        <taxon>Insecta</taxon>
        <taxon>Pterygota</taxon>
        <taxon>Neoptera</taxon>
        <taxon>Endopterygota</taxon>
        <taxon>Diptera</taxon>
        <taxon>Brachycera</taxon>
        <taxon>Muscomorpha</taxon>
        <taxon>Hippoboscoidea</taxon>
        <taxon>Glossinidae</taxon>
        <taxon>Glossina</taxon>
    </lineage>
</organism>
<accession>A0A1A9ZCC9</accession>
<proteinExistence type="predicted"/>